<evidence type="ECO:0000313" key="1">
    <source>
        <dbReference type="EMBL" id="OCL13502.1"/>
    </source>
</evidence>
<accession>A0A8E2JY70</accession>
<gene>
    <name evidence="1" type="ORF">AOQ84DRAFT_283010</name>
</gene>
<evidence type="ECO:0000313" key="2">
    <source>
        <dbReference type="Proteomes" id="UP000250140"/>
    </source>
</evidence>
<dbReference type="Proteomes" id="UP000250140">
    <property type="component" value="Unassembled WGS sequence"/>
</dbReference>
<keyword evidence="2" id="KW-1185">Reference proteome</keyword>
<proteinExistence type="predicted"/>
<sequence>SNLRFKACCKHVDVNLPLFQPPPDYLRDLLGPVVLCWQFREQLRLYNAALAFTSVNYTVTDRGIARGGPNCFYIYGELYYL</sequence>
<dbReference type="OrthoDB" id="4360910at2759"/>
<reference evidence="1 2" key="1">
    <citation type="journal article" date="2016" name="Nat. Commun.">
        <title>Ectomycorrhizal ecology is imprinted in the genome of the dominant symbiotic fungus Cenococcum geophilum.</title>
        <authorList>
            <consortium name="DOE Joint Genome Institute"/>
            <person name="Peter M."/>
            <person name="Kohler A."/>
            <person name="Ohm R.A."/>
            <person name="Kuo A."/>
            <person name="Krutzmann J."/>
            <person name="Morin E."/>
            <person name="Arend M."/>
            <person name="Barry K.W."/>
            <person name="Binder M."/>
            <person name="Choi C."/>
            <person name="Clum A."/>
            <person name="Copeland A."/>
            <person name="Grisel N."/>
            <person name="Haridas S."/>
            <person name="Kipfer T."/>
            <person name="LaButti K."/>
            <person name="Lindquist E."/>
            <person name="Lipzen A."/>
            <person name="Maire R."/>
            <person name="Meier B."/>
            <person name="Mihaltcheva S."/>
            <person name="Molinier V."/>
            <person name="Murat C."/>
            <person name="Poggeler S."/>
            <person name="Quandt C.A."/>
            <person name="Sperisen C."/>
            <person name="Tritt A."/>
            <person name="Tisserant E."/>
            <person name="Crous P.W."/>
            <person name="Henrissat B."/>
            <person name="Nehls U."/>
            <person name="Egli S."/>
            <person name="Spatafora J.W."/>
            <person name="Grigoriev I.V."/>
            <person name="Martin F.M."/>
        </authorList>
    </citation>
    <scope>NUCLEOTIDE SEQUENCE [LARGE SCALE GENOMIC DNA]</scope>
    <source>
        <strain evidence="1 2">CBS 207.34</strain>
    </source>
</reference>
<feature type="non-terminal residue" evidence="1">
    <location>
        <position position="1"/>
    </location>
</feature>
<dbReference type="EMBL" id="KV748711">
    <property type="protein sequence ID" value="OCL13502.1"/>
    <property type="molecule type" value="Genomic_DNA"/>
</dbReference>
<name>A0A8E2JY70_9PEZI</name>
<organism evidence="1 2">
    <name type="scientific">Glonium stellatum</name>
    <dbReference type="NCBI Taxonomy" id="574774"/>
    <lineage>
        <taxon>Eukaryota</taxon>
        <taxon>Fungi</taxon>
        <taxon>Dikarya</taxon>
        <taxon>Ascomycota</taxon>
        <taxon>Pezizomycotina</taxon>
        <taxon>Dothideomycetes</taxon>
        <taxon>Pleosporomycetidae</taxon>
        <taxon>Gloniales</taxon>
        <taxon>Gloniaceae</taxon>
        <taxon>Glonium</taxon>
    </lineage>
</organism>
<protein>
    <submittedName>
        <fullName evidence="1">Uncharacterized protein</fullName>
    </submittedName>
</protein>
<dbReference type="AlphaFoldDB" id="A0A8E2JY70"/>